<evidence type="ECO:0008006" key="3">
    <source>
        <dbReference type="Google" id="ProtNLM"/>
    </source>
</evidence>
<reference evidence="1 2" key="1">
    <citation type="submission" date="2016-03" db="EMBL/GenBank/DDBJ databases">
        <authorList>
            <person name="Ploux O."/>
        </authorList>
    </citation>
    <scope>NUCLEOTIDE SEQUENCE [LARGE SCALE GENOMIC DNA]</scope>
    <source>
        <strain evidence="1 2">UAMH 11012</strain>
    </source>
</reference>
<proteinExistence type="predicted"/>
<accession>A0A1L7XN40</accession>
<keyword evidence="2" id="KW-1185">Reference proteome</keyword>
<dbReference type="Proteomes" id="UP000184330">
    <property type="component" value="Unassembled WGS sequence"/>
</dbReference>
<evidence type="ECO:0000313" key="1">
    <source>
        <dbReference type="EMBL" id="CZR66346.1"/>
    </source>
</evidence>
<dbReference type="EMBL" id="FJOG01000036">
    <property type="protein sequence ID" value="CZR66346.1"/>
    <property type="molecule type" value="Genomic_DNA"/>
</dbReference>
<evidence type="ECO:0000313" key="2">
    <source>
        <dbReference type="Proteomes" id="UP000184330"/>
    </source>
</evidence>
<protein>
    <recommendedName>
        <fullName evidence="3">Ubiquitin-protein ligase E3A N-terminal zinc-binding domain-containing protein</fullName>
    </recommendedName>
</protein>
<sequence length="506" mass="55346">MESNPSIQPHAIDLSINLLQLLSNSLVLYQTTPYLPVSALLAVGATSKSFNELVHVTPNVFRHVDLTKVKQAQFEIAAIDHGGEVWRNVQLDENVTEDDFYGGPLRGIFNTLKRRHILRDVQTLVLDGLSVTSDLVCEILLLEDYNVRLLSIREVQNMNEHKLQQALIYSVRGSRPANTPTLQGLYIFGPKDASPVLRFDRQVTAYPAGIDPSYGRGVTHSNGAQIGARWNQKSGETLADELESGSDKWYQASGKVIAKVPSQDWAHAMFHCAGIISFDAVLCHGPRHSNAAFEDDEEAKALWYHSRCSHLSARVATHALGGCVGCGKAPEGFSKFGVSPLSRFPLLAPPTLHSSTAKAAKTPFLPDDDRLLVRCVDCLKGRFCENCNKWWCEDCYKIPDNTIPQGSPELEAMAGTLGGHPEKHVKVHMGLCVEECLVAEMMSGAGSNGIREFSEAASNVDRIATNASNKPSSCVEYAGADIASYITRGQRTLLQVATQSMDVDVD</sequence>
<dbReference type="OrthoDB" id="5345494at2759"/>
<organism evidence="1 2">
    <name type="scientific">Phialocephala subalpina</name>
    <dbReference type="NCBI Taxonomy" id="576137"/>
    <lineage>
        <taxon>Eukaryota</taxon>
        <taxon>Fungi</taxon>
        <taxon>Dikarya</taxon>
        <taxon>Ascomycota</taxon>
        <taxon>Pezizomycotina</taxon>
        <taxon>Leotiomycetes</taxon>
        <taxon>Helotiales</taxon>
        <taxon>Mollisiaceae</taxon>
        <taxon>Phialocephala</taxon>
        <taxon>Phialocephala fortinii species complex</taxon>
    </lineage>
</organism>
<dbReference type="STRING" id="576137.A0A1L7XN40"/>
<gene>
    <name evidence="1" type="ORF">PAC_16247</name>
</gene>
<name>A0A1L7XN40_9HELO</name>
<dbReference type="AlphaFoldDB" id="A0A1L7XN40"/>